<evidence type="ECO:0000313" key="3">
    <source>
        <dbReference type="Proteomes" id="UP000178230"/>
    </source>
</evidence>
<dbReference type="EMBL" id="MFIY01000052">
    <property type="protein sequence ID" value="OGF99466.1"/>
    <property type="molecule type" value="Genomic_DNA"/>
</dbReference>
<proteinExistence type="predicted"/>
<evidence type="ECO:0000313" key="2">
    <source>
        <dbReference type="EMBL" id="OGF99466.1"/>
    </source>
</evidence>
<reference evidence="2 3" key="1">
    <citation type="journal article" date="2016" name="Nat. Commun.">
        <title>Thousands of microbial genomes shed light on interconnected biogeochemical processes in an aquifer system.</title>
        <authorList>
            <person name="Anantharaman K."/>
            <person name="Brown C.T."/>
            <person name="Hug L.A."/>
            <person name="Sharon I."/>
            <person name="Castelle C.J."/>
            <person name="Probst A.J."/>
            <person name="Thomas B.C."/>
            <person name="Singh A."/>
            <person name="Wilkins M.J."/>
            <person name="Karaoz U."/>
            <person name="Brodie E.L."/>
            <person name="Williams K.H."/>
            <person name="Hubbard S.S."/>
            <person name="Banfield J.F."/>
        </authorList>
    </citation>
    <scope>NUCLEOTIDE SEQUENCE [LARGE SCALE GENOMIC DNA]</scope>
</reference>
<organism evidence="2 3">
    <name type="scientific">Candidatus Gottesmanbacteria bacterium RBG_13_37_7</name>
    <dbReference type="NCBI Taxonomy" id="1798369"/>
    <lineage>
        <taxon>Bacteria</taxon>
        <taxon>Candidatus Gottesmaniibacteriota</taxon>
    </lineage>
</organism>
<comment type="caution">
    <text evidence="2">The sequence shown here is derived from an EMBL/GenBank/DDBJ whole genome shotgun (WGS) entry which is preliminary data.</text>
</comment>
<sequence length="244" mass="28883">MSNITKQEILDAIRQTAKENNGKPLGTSRFENETGIKPYDWKKYWARFGDAQKEAGFEPNKLQTAYADEFLYVKIIGLMRKLNKFPALGELRLEKNNDSKFPNHKSFFETKEQKKKLAMNIVEWCKEKKEYDEIVKYCMSVIEEYSGKENVDNTDTSIEIGEVYLFKSGHYYKIGKTIDTVRRGMEIRIQLPERTDLIHSIKTDDPSGIEAYWHNRFKEKRKEGEWFDLKPADVKAFKRWRRIV</sequence>
<name>A0A1F5YHL7_9BACT</name>
<protein>
    <recommendedName>
        <fullName evidence="1">Bacteriophage T5 Orf172 DNA-binding domain-containing protein</fullName>
    </recommendedName>
</protein>
<evidence type="ECO:0000259" key="1">
    <source>
        <dbReference type="SMART" id="SM00974"/>
    </source>
</evidence>
<accession>A0A1F5YHL7</accession>
<feature type="domain" description="Bacteriophage T5 Orf172 DNA-binding" evidence="1">
    <location>
        <begin position="166"/>
        <end position="241"/>
    </location>
</feature>
<gene>
    <name evidence="2" type="ORF">A2Y99_00380</name>
</gene>
<dbReference type="Pfam" id="PF13455">
    <property type="entry name" value="MUG113"/>
    <property type="match status" value="1"/>
</dbReference>
<dbReference type="Proteomes" id="UP000178230">
    <property type="component" value="Unassembled WGS sequence"/>
</dbReference>
<dbReference type="SMART" id="SM00974">
    <property type="entry name" value="T5orf172"/>
    <property type="match status" value="1"/>
</dbReference>
<dbReference type="InterPro" id="IPR018306">
    <property type="entry name" value="Phage_T5_Orf172_DNA-bd"/>
</dbReference>
<dbReference type="AlphaFoldDB" id="A0A1F5YHL7"/>